<evidence type="ECO:0000256" key="1">
    <source>
        <dbReference type="ARBA" id="ARBA00022679"/>
    </source>
</evidence>
<dbReference type="InterPro" id="IPR050179">
    <property type="entry name" value="Trans_hexapeptide_repeat"/>
</dbReference>
<reference evidence="4 5" key="1">
    <citation type="submission" date="2023-07" db="EMBL/GenBank/DDBJ databases">
        <title>Novel species of Thermanaerothrix with wide hydrolytic capabilities.</title>
        <authorList>
            <person name="Zayulina K.S."/>
            <person name="Podosokorskaya O.A."/>
            <person name="Elcheninov A.G."/>
        </authorList>
    </citation>
    <scope>NUCLEOTIDE SEQUENCE [LARGE SCALE GENOMIC DNA]</scope>
    <source>
        <strain evidence="4 5">4228-RoL</strain>
    </source>
</reference>
<dbReference type="Pfam" id="PF17836">
    <property type="entry name" value="PglD_N"/>
    <property type="match status" value="1"/>
</dbReference>
<dbReference type="Gene3D" id="3.40.50.20">
    <property type="match status" value="1"/>
</dbReference>
<feature type="domain" description="PglD N-terminal" evidence="3">
    <location>
        <begin position="18"/>
        <end position="99"/>
    </location>
</feature>
<evidence type="ECO:0000313" key="5">
    <source>
        <dbReference type="Proteomes" id="UP001254165"/>
    </source>
</evidence>
<dbReference type="InterPro" id="IPR020019">
    <property type="entry name" value="AcTrfase_PglD-like"/>
</dbReference>
<proteinExistence type="predicted"/>
<dbReference type="SUPFAM" id="SSF51161">
    <property type="entry name" value="Trimeric LpxA-like enzymes"/>
    <property type="match status" value="1"/>
</dbReference>
<dbReference type="InterPro" id="IPR018357">
    <property type="entry name" value="Hexapep_transf_CS"/>
</dbReference>
<keyword evidence="1" id="KW-0808">Transferase</keyword>
<comment type="caution">
    <text evidence="4">The sequence shown here is derived from an EMBL/GenBank/DDBJ whole genome shotgun (WGS) entry which is preliminary data.</text>
</comment>
<dbReference type="Proteomes" id="UP001254165">
    <property type="component" value="Unassembled WGS sequence"/>
</dbReference>
<dbReference type="InterPro" id="IPR041561">
    <property type="entry name" value="PglD_N"/>
</dbReference>
<dbReference type="PANTHER" id="PTHR43300">
    <property type="entry name" value="ACETYLTRANSFERASE"/>
    <property type="match status" value="1"/>
</dbReference>
<protein>
    <submittedName>
        <fullName evidence="4">Acetyltransferase</fullName>
    </submittedName>
</protein>
<gene>
    <name evidence="4" type="ORF">QYE77_11730</name>
</gene>
<dbReference type="Gene3D" id="2.160.10.10">
    <property type="entry name" value="Hexapeptide repeat proteins"/>
    <property type="match status" value="1"/>
</dbReference>
<sequence>MGVPVLPDLRADFDPTAVVLYGGGGHGKVLIELIQALGLYRLVGIVDDGLTAGEHVLGVPVLGGAEVLPQLYQQGVRLAVNGVGGIGHPEVRWRVFETLLSAGLTCPTLVHPAAYVERSARLEGGVQVLPQAYISSAVKIGFGTVINAGAVVSHDCVLGQCVNLSPGALLAGGVLVEDFVQIGMGATVNIGITVGRGARIGNGATVKADVPPGGVVRAGTIWPPPASTQGG</sequence>
<accession>A0ABU3NQ11</accession>
<keyword evidence="5" id="KW-1185">Reference proteome</keyword>
<dbReference type="CDD" id="cd03360">
    <property type="entry name" value="LbH_AT_putative"/>
    <property type="match status" value="1"/>
</dbReference>
<name>A0ABU3NQ11_9CHLR</name>
<dbReference type="PANTHER" id="PTHR43300:SF7">
    <property type="entry name" value="UDP-N-ACETYLBACILLOSAMINE N-ACETYLTRANSFERASE"/>
    <property type="match status" value="1"/>
</dbReference>
<dbReference type="EMBL" id="JAUHMF010000002">
    <property type="protein sequence ID" value="MDT8898934.1"/>
    <property type="molecule type" value="Genomic_DNA"/>
</dbReference>
<dbReference type="NCBIfam" id="TIGR03570">
    <property type="entry name" value="NeuD_NnaD"/>
    <property type="match status" value="1"/>
</dbReference>
<evidence type="ECO:0000259" key="3">
    <source>
        <dbReference type="Pfam" id="PF17836"/>
    </source>
</evidence>
<dbReference type="RefSeq" id="WP_315625607.1">
    <property type="nucleotide sequence ID" value="NZ_JAUHMF010000002.1"/>
</dbReference>
<evidence type="ECO:0000256" key="2">
    <source>
        <dbReference type="ARBA" id="ARBA00022737"/>
    </source>
</evidence>
<dbReference type="PROSITE" id="PS00101">
    <property type="entry name" value="HEXAPEP_TRANSFERASES"/>
    <property type="match status" value="1"/>
</dbReference>
<evidence type="ECO:0000313" key="4">
    <source>
        <dbReference type="EMBL" id="MDT8898934.1"/>
    </source>
</evidence>
<keyword evidence="2" id="KW-0677">Repeat</keyword>
<organism evidence="4 5">
    <name type="scientific">Thermanaerothrix solaris</name>
    <dbReference type="NCBI Taxonomy" id="3058434"/>
    <lineage>
        <taxon>Bacteria</taxon>
        <taxon>Bacillati</taxon>
        <taxon>Chloroflexota</taxon>
        <taxon>Anaerolineae</taxon>
        <taxon>Anaerolineales</taxon>
        <taxon>Anaerolineaceae</taxon>
        <taxon>Thermanaerothrix</taxon>
    </lineage>
</organism>
<dbReference type="InterPro" id="IPR011004">
    <property type="entry name" value="Trimer_LpxA-like_sf"/>
</dbReference>